<dbReference type="RefSeq" id="WP_139256820.1">
    <property type="nucleotide sequence ID" value="NZ_FNPZ01000005.1"/>
</dbReference>
<dbReference type="Proteomes" id="UP000198891">
    <property type="component" value="Unassembled WGS sequence"/>
</dbReference>
<accession>A0A1H3TH76</accession>
<evidence type="ECO:0000313" key="2">
    <source>
        <dbReference type="Proteomes" id="UP000198891"/>
    </source>
</evidence>
<gene>
    <name evidence="1" type="ORF">SAMN05216554_4219</name>
</gene>
<sequence length="153" mass="17486">MGVAEFLSRGDVVNVILTKKAFPFVRDEEERARLNRSRDGLQGRVIFADQAGLHVHSHGGRCMPLFAEDSSKIEDADLNESHGTFFPWRSVVSVVRVADSEQYETAWQKHERDQQAFYNANGSWAESSHEFYKWRNSISQTAYDAAYNDPARD</sequence>
<name>A0A1H3TH76_9MICO</name>
<evidence type="ECO:0000313" key="1">
    <source>
        <dbReference type="EMBL" id="SDZ49450.1"/>
    </source>
</evidence>
<dbReference type="AlphaFoldDB" id="A0A1H3TH76"/>
<proteinExistence type="predicted"/>
<keyword evidence="2" id="KW-1185">Reference proteome</keyword>
<dbReference type="EMBL" id="FNPZ01000005">
    <property type="protein sequence ID" value="SDZ49450.1"/>
    <property type="molecule type" value="Genomic_DNA"/>
</dbReference>
<protein>
    <submittedName>
        <fullName evidence="1">Uncharacterized protein</fullName>
    </submittedName>
</protein>
<reference evidence="1 2" key="1">
    <citation type="submission" date="2016-10" db="EMBL/GenBank/DDBJ databases">
        <authorList>
            <person name="de Groot N.N."/>
        </authorList>
    </citation>
    <scope>NUCLEOTIDE SEQUENCE [LARGE SCALE GENOMIC DNA]</scope>
    <source>
        <strain evidence="1 2">CGMCC 4.3491</strain>
    </source>
</reference>
<organism evidence="1 2">
    <name type="scientific">Herbiconiux ginsengi</name>
    <dbReference type="NCBI Taxonomy" id="381665"/>
    <lineage>
        <taxon>Bacteria</taxon>
        <taxon>Bacillati</taxon>
        <taxon>Actinomycetota</taxon>
        <taxon>Actinomycetes</taxon>
        <taxon>Micrococcales</taxon>
        <taxon>Microbacteriaceae</taxon>
        <taxon>Herbiconiux</taxon>
    </lineage>
</organism>